<dbReference type="RefSeq" id="WP_271191581.1">
    <property type="nucleotide sequence ID" value="NZ_CP115667.1"/>
</dbReference>
<dbReference type="CDD" id="cd07377">
    <property type="entry name" value="WHTH_GntR"/>
    <property type="match status" value="1"/>
</dbReference>
<keyword evidence="2" id="KW-0238">DNA-binding</keyword>
<dbReference type="PROSITE" id="PS50949">
    <property type="entry name" value="HTH_GNTR"/>
    <property type="match status" value="1"/>
</dbReference>
<keyword evidence="6" id="KW-1185">Reference proteome</keyword>
<evidence type="ECO:0000256" key="2">
    <source>
        <dbReference type="ARBA" id="ARBA00023125"/>
    </source>
</evidence>
<evidence type="ECO:0000256" key="3">
    <source>
        <dbReference type="ARBA" id="ARBA00023163"/>
    </source>
</evidence>
<feature type="domain" description="HTH gntR-type" evidence="4">
    <location>
        <begin position="6"/>
        <end position="74"/>
    </location>
</feature>
<dbReference type="PANTHER" id="PTHR38445:SF10">
    <property type="entry name" value="GNTR-FAMILY TRANSCRIPTIONAL REGULATOR"/>
    <property type="match status" value="1"/>
</dbReference>
<dbReference type="InterPro" id="IPR000524">
    <property type="entry name" value="Tscrpt_reg_HTH_GntR"/>
</dbReference>
<accession>A0ABY7QVI1</accession>
<evidence type="ECO:0000259" key="4">
    <source>
        <dbReference type="PROSITE" id="PS50949"/>
    </source>
</evidence>
<evidence type="ECO:0000313" key="6">
    <source>
        <dbReference type="Proteomes" id="UP001210339"/>
    </source>
</evidence>
<dbReference type="EMBL" id="CP115667">
    <property type="protein sequence ID" value="WBW50050.1"/>
    <property type="molecule type" value="Genomic_DNA"/>
</dbReference>
<evidence type="ECO:0000256" key="1">
    <source>
        <dbReference type="ARBA" id="ARBA00023015"/>
    </source>
</evidence>
<reference evidence="5 6" key="1">
    <citation type="submission" date="2023-01" db="EMBL/GenBank/DDBJ databases">
        <authorList>
            <person name="Lee S.H."/>
            <person name="Jung H.S."/>
            <person name="Yun J.U."/>
        </authorList>
    </citation>
    <scope>NUCLEOTIDE SEQUENCE [LARGE SCALE GENOMIC DNA]</scope>
    <source>
        <strain evidence="5 6">CBA3646</strain>
    </source>
</reference>
<protein>
    <submittedName>
        <fullName evidence="5">GntR family transcriptional regulator</fullName>
    </submittedName>
</protein>
<dbReference type="Proteomes" id="UP001210339">
    <property type="component" value="Chromosome"/>
</dbReference>
<organism evidence="5 6">
    <name type="scientific">Peptoniphilus equinus</name>
    <dbReference type="NCBI Taxonomy" id="3016343"/>
    <lineage>
        <taxon>Bacteria</taxon>
        <taxon>Bacillati</taxon>
        <taxon>Bacillota</taxon>
        <taxon>Tissierellia</taxon>
        <taxon>Tissierellales</taxon>
        <taxon>Peptoniphilaceae</taxon>
        <taxon>Peptoniphilus</taxon>
    </lineage>
</organism>
<dbReference type="Gene3D" id="1.10.10.10">
    <property type="entry name" value="Winged helix-like DNA-binding domain superfamily/Winged helix DNA-binding domain"/>
    <property type="match status" value="1"/>
</dbReference>
<sequence length="119" mass="13511">MFNPTKPIFIQVAEIIENQILDGSLQPHDQTPSTNEFQQIYAINPATARKGLNLLIEDNVLYKKRGLGMFVSDDAKAIIVKKRQDIFFNEKIPALLNEMARLNIAVETFIEKLSEVNHA</sequence>
<dbReference type="SMART" id="SM00345">
    <property type="entry name" value="HTH_GNTR"/>
    <property type="match status" value="1"/>
</dbReference>
<proteinExistence type="predicted"/>
<dbReference type="InterPro" id="IPR036388">
    <property type="entry name" value="WH-like_DNA-bd_sf"/>
</dbReference>
<keyword evidence="3" id="KW-0804">Transcription</keyword>
<keyword evidence="1" id="KW-0805">Transcription regulation</keyword>
<dbReference type="Pfam" id="PF00392">
    <property type="entry name" value="GntR"/>
    <property type="match status" value="1"/>
</dbReference>
<dbReference type="PANTHER" id="PTHR38445">
    <property type="entry name" value="HTH-TYPE TRANSCRIPTIONAL REPRESSOR YTRA"/>
    <property type="match status" value="1"/>
</dbReference>
<name>A0ABY7QVI1_9FIRM</name>
<evidence type="ECO:0000313" key="5">
    <source>
        <dbReference type="EMBL" id="WBW50050.1"/>
    </source>
</evidence>
<dbReference type="InterPro" id="IPR036390">
    <property type="entry name" value="WH_DNA-bd_sf"/>
</dbReference>
<dbReference type="SUPFAM" id="SSF46785">
    <property type="entry name" value="Winged helix' DNA-binding domain"/>
    <property type="match status" value="1"/>
</dbReference>
<gene>
    <name evidence="5" type="ORF">O6R05_00345</name>
</gene>